<evidence type="ECO:0000313" key="5">
    <source>
        <dbReference type="EMBL" id="HGQ18337.1"/>
    </source>
</evidence>
<dbReference type="SMART" id="SM01130">
    <property type="entry name" value="DHDPS"/>
    <property type="match status" value="1"/>
</dbReference>
<name>A0A7J3I9T1_9CREN</name>
<dbReference type="PRINTS" id="PR00146">
    <property type="entry name" value="DHPICSNTHASE"/>
</dbReference>
<dbReference type="InterPro" id="IPR002220">
    <property type="entry name" value="DapA-like"/>
</dbReference>
<dbReference type="Pfam" id="PF00701">
    <property type="entry name" value="DHDPS"/>
    <property type="match status" value="1"/>
</dbReference>
<dbReference type="PIRSF" id="PIRSF001365">
    <property type="entry name" value="DHDPS"/>
    <property type="match status" value="1"/>
</dbReference>
<evidence type="ECO:0000256" key="1">
    <source>
        <dbReference type="ARBA" id="ARBA00023239"/>
    </source>
</evidence>
<organism evidence="4">
    <name type="scientific">Ignisphaera aggregans</name>
    <dbReference type="NCBI Taxonomy" id="334771"/>
    <lineage>
        <taxon>Archaea</taxon>
        <taxon>Thermoproteota</taxon>
        <taxon>Thermoprotei</taxon>
        <taxon>Desulfurococcales</taxon>
        <taxon>Desulfurococcaceae</taxon>
        <taxon>Ignisphaera</taxon>
    </lineage>
</organism>
<evidence type="ECO:0000256" key="2">
    <source>
        <dbReference type="PIRSR" id="PIRSR001365-1"/>
    </source>
</evidence>
<feature type="active site" description="Proton donor/acceptor" evidence="2">
    <location>
        <position position="146"/>
    </location>
</feature>
<reference evidence="4" key="1">
    <citation type="journal article" date="2020" name="mSystems">
        <title>Genome- and Community-Level Interaction Insights into Carbon Utilization and Element Cycling Functions of Hydrothermarchaeota in Hydrothermal Sediment.</title>
        <authorList>
            <person name="Zhou Z."/>
            <person name="Liu Y."/>
            <person name="Xu W."/>
            <person name="Pan J."/>
            <person name="Luo Z.H."/>
            <person name="Li M."/>
        </authorList>
    </citation>
    <scope>NUCLEOTIDE SEQUENCE [LARGE SCALE GENOMIC DNA]</scope>
    <source>
        <strain evidence="4">SpSt-618</strain>
        <strain evidence="5">SpSt-657</strain>
    </source>
</reference>
<evidence type="ECO:0000313" key="4">
    <source>
        <dbReference type="EMBL" id="HGN37353.1"/>
    </source>
</evidence>
<comment type="caution">
    <text evidence="4">The sequence shown here is derived from an EMBL/GenBank/DDBJ whole genome shotgun (WGS) entry which is preliminary data.</text>
</comment>
<dbReference type="Gene3D" id="3.20.20.70">
    <property type="entry name" value="Aldolase class I"/>
    <property type="match status" value="1"/>
</dbReference>
<dbReference type="GO" id="GO:0008675">
    <property type="term" value="F:2-dehydro-3-deoxy-phosphogluconate aldolase activity"/>
    <property type="evidence" value="ECO:0007669"/>
    <property type="project" value="UniProtKB-ARBA"/>
</dbReference>
<dbReference type="InterPro" id="IPR013785">
    <property type="entry name" value="Aldolase_TIM"/>
</dbReference>
<dbReference type="EMBL" id="DTAI01000218">
    <property type="protein sequence ID" value="HGN37353.1"/>
    <property type="molecule type" value="Genomic_DNA"/>
</dbReference>
<keyword evidence="1" id="KW-0456">Lyase</keyword>
<gene>
    <name evidence="4" type="ORF">ENT87_07405</name>
    <name evidence="5" type="ORF">ENU30_05120</name>
</gene>
<dbReference type="EMBL" id="DTBZ01000097">
    <property type="protein sequence ID" value="HGQ18337.1"/>
    <property type="molecule type" value="Genomic_DNA"/>
</dbReference>
<dbReference type="PANTHER" id="PTHR12128:SF66">
    <property type="entry name" value="4-HYDROXY-2-OXOGLUTARATE ALDOLASE, MITOCHONDRIAL"/>
    <property type="match status" value="1"/>
</dbReference>
<evidence type="ECO:0000256" key="3">
    <source>
        <dbReference type="PIRSR" id="PIRSR001365-2"/>
    </source>
</evidence>
<dbReference type="PANTHER" id="PTHR12128">
    <property type="entry name" value="DIHYDRODIPICOLINATE SYNTHASE"/>
    <property type="match status" value="1"/>
</dbReference>
<feature type="binding site" evidence="3">
    <location>
        <position position="58"/>
    </location>
    <ligand>
        <name>pyruvate</name>
        <dbReference type="ChEBI" id="CHEBI:15361"/>
    </ligand>
</feature>
<dbReference type="GO" id="GO:0008840">
    <property type="term" value="F:4-hydroxy-tetrahydrodipicolinate synthase activity"/>
    <property type="evidence" value="ECO:0007669"/>
    <property type="project" value="TreeGrafter"/>
</dbReference>
<accession>A0A7J3I9T1</accession>
<sequence length="330" mass="37319">MKPSDLRRFVAGGAIQIVMVTPFKDGEEVDYDGLRENTEFLVERVRGKPFILTPTGSTGEFYALSDEEWRRAVSVVIDVAGGKVPIVVGCSHAGAVPALERARYAQDAGADGAMVVLPYYHVPSEEGLYNFYRKVAESIDIGLAIYNNPDVSKIYMKPHILRKLVDSVDNIVFVKENTPYPPMLYRQIKTVGDRVPIIEGRGEWWFLATAAFLGARGFTSGYANFMPEVSLEILYAGLGRDFDRMRRYIEFLEPYEVFIDKMNAKYGPSTTVLPHPYIDQYMVYSVIKNSMNIIGLRGGRMRLPLTDIAREDMEELKDIVFNKLKLTEIK</sequence>
<protein>
    <submittedName>
        <fullName evidence="4">Dihydrodipicolinate synthase family protein</fullName>
    </submittedName>
</protein>
<proteinExistence type="predicted"/>
<feature type="active site" description="Schiff-base intermediate with substrate" evidence="2">
    <location>
        <position position="175"/>
    </location>
</feature>
<dbReference type="SUPFAM" id="SSF51569">
    <property type="entry name" value="Aldolase"/>
    <property type="match status" value="1"/>
</dbReference>
<dbReference type="CDD" id="cd00408">
    <property type="entry name" value="DHDPS-like"/>
    <property type="match status" value="1"/>
</dbReference>
<dbReference type="AlphaFoldDB" id="A0A7J3I9T1"/>